<keyword evidence="9" id="KW-1185">Reference proteome</keyword>
<keyword evidence="7" id="KW-1133">Transmembrane helix</keyword>
<evidence type="ECO:0000256" key="2">
    <source>
        <dbReference type="ARBA" id="ARBA00004474"/>
    </source>
</evidence>
<feature type="transmembrane region" description="Helical" evidence="7">
    <location>
        <begin position="69"/>
        <end position="89"/>
    </location>
</feature>
<comment type="caution">
    <text evidence="8">The sequence shown here is derived from an EMBL/GenBank/DDBJ whole genome shotgun (WGS) entry which is preliminary data.</text>
</comment>
<comment type="similarity">
    <text evidence="3">Belongs to the Ycf2 family.</text>
</comment>
<evidence type="ECO:0000256" key="1">
    <source>
        <dbReference type="ARBA" id="ARBA00002329"/>
    </source>
</evidence>
<evidence type="ECO:0000256" key="4">
    <source>
        <dbReference type="ARBA" id="ARBA00022640"/>
    </source>
</evidence>
<evidence type="ECO:0000313" key="8">
    <source>
        <dbReference type="EMBL" id="CAI0423820.1"/>
    </source>
</evidence>
<accession>A0AAV0KPV7</accession>
<keyword evidence="6" id="KW-0067">ATP-binding</keyword>
<keyword evidence="7" id="KW-0812">Transmembrane</keyword>
<comment type="subcellular location">
    <subcellularLocation>
        <location evidence="2">Plastid</location>
    </subcellularLocation>
</comment>
<evidence type="ECO:0000256" key="6">
    <source>
        <dbReference type="ARBA" id="ARBA00022840"/>
    </source>
</evidence>
<feature type="transmembrane region" description="Helical" evidence="7">
    <location>
        <begin position="109"/>
        <end position="128"/>
    </location>
</feature>
<organism evidence="8 9">
    <name type="scientific">Linum tenue</name>
    <dbReference type="NCBI Taxonomy" id="586396"/>
    <lineage>
        <taxon>Eukaryota</taxon>
        <taxon>Viridiplantae</taxon>
        <taxon>Streptophyta</taxon>
        <taxon>Embryophyta</taxon>
        <taxon>Tracheophyta</taxon>
        <taxon>Spermatophyta</taxon>
        <taxon>Magnoliopsida</taxon>
        <taxon>eudicotyledons</taxon>
        <taxon>Gunneridae</taxon>
        <taxon>Pentapetalae</taxon>
        <taxon>rosids</taxon>
        <taxon>fabids</taxon>
        <taxon>Malpighiales</taxon>
        <taxon>Linaceae</taxon>
        <taxon>Linum</taxon>
    </lineage>
</organism>
<reference evidence="8" key="1">
    <citation type="submission" date="2022-08" db="EMBL/GenBank/DDBJ databases">
        <authorList>
            <person name="Gutierrez-Valencia J."/>
        </authorList>
    </citation>
    <scope>NUCLEOTIDE SEQUENCE</scope>
</reference>
<dbReference type="GO" id="GO:0005524">
    <property type="term" value="F:ATP binding"/>
    <property type="evidence" value="ECO:0007669"/>
    <property type="project" value="UniProtKB-KW"/>
</dbReference>
<protein>
    <submittedName>
        <fullName evidence="8">Uncharacterized protein</fullName>
    </submittedName>
</protein>
<keyword evidence="4" id="KW-0934">Plastid</keyword>
<evidence type="ECO:0000256" key="7">
    <source>
        <dbReference type="SAM" id="Phobius"/>
    </source>
</evidence>
<keyword evidence="7" id="KW-0472">Membrane</keyword>
<evidence type="ECO:0000256" key="3">
    <source>
        <dbReference type="ARBA" id="ARBA00009361"/>
    </source>
</evidence>
<feature type="transmembrane region" description="Helical" evidence="7">
    <location>
        <begin position="44"/>
        <end position="62"/>
    </location>
</feature>
<comment type="function">
    <text evidence="1">Probable ATPase of unknown function. Its presence in a non-photosynthetic plant (Epifagus virginiana) and experiments in tobacco indicate that it has an essential function which is probably not related to photosynthesis.</text>
</comment>
<dbReference type="Proteomes" id="UP001154282">
    <property type="component" value="Unassembled WGS sequence"/>
</dbReference>
<evidence type="ECO:0000313" key="9">
    <source>
        <dbReference type="Proteomes" id="UP001154282"/>
    </source>
</evidence>
<dbReference type="AlphaFoldDB" id="A0AAV0KPV7"/>
<gene>
    <name evidence="8" type="ORF">LITE_LOCUS19667</name>
</gene>
<name>A0AAV0KPV7_9ROSI</name>
<dbReference type="GO" id="GO:0009536">
    <property type="term" value="C:plastid"/>
    <property type="evidence" value="ECO:0007669"/>
    <property type="project" value="UniProtKB-SubCell"/>
</dbReference>
<dbReference type="PANTHER" id="PTHR33078:SF100">
    <property type="entry name" value="PROTEIN YCF2"/>
    <property type="match status" value="1"/>
</dbReference>
<sequence length="149" mass="17009">MNYEFNTPCLAERPIFLPHYLTITYSQTSCGVNSFHFPSQGKSFSLHLALSLSSGILLFGSIGTRRSYLVKYLMTNFYVPFITLFLNNLMYNKPKDLSYSDDIDDSEALSSMCARATYVFFACHSFFAGKKYVKKGRKPLWLLGISLIF</sequence>
<evidence type="ECO:0000256" key="5">
    <source>
        <dbReference type="ARBA" id="ARBA00022741"/>
    </source>
</evidence>
<keyword evidence="5" id="KW-0547">Nucleotide-binding</keyword>
<dbReference type="EMBL" id="CAMGYJ010000005">
    <property type="protein sequence ID" value="CAI0423820.1"/>
    <property type="molecule type" value="Genomic_DNA"/>
</dbReference>
<dbReference type="PANTHER" id="PTHR33078">
    <property type="entry name" value="PROTEIN YCF2-RELATED"/>
    <property type="match status" value="1"/>
</dbReference>
<proteinExistence type="inferred from homology"/>